<evidence type="ECO:0000313" key="2">
    <source>
        <dbReference type="Proteomes" id="UP000218899"/>
    </source>
</evidence>
<dbReference type="Proteomes" id="UP000218899">
    <property type="component" value="Chromosome"/>
</dbReference>
<dbReference type="KEGG" id="sva:SVA_3172"/>
<protein>
    <submittedName>
        <fullName evidence="1">Uncharacterized protein</fullName>
    </submittedName>
</protein>
<reference evidence="1 2" key="1">
    <citation type="submission" date="2015-08" db="EMBL/GenBank/DDBJ databases">
        <title>Complete genome sequence of Sulfurifustis variabilis.</title>
        <authorList>
            <person name="Miura A."/>
            <person name="Kojima H."/>
            <person name="Fukui M."/>
        </authorList>
    </citation>
    <scope>NUCLEOTIDE SEQUENCE [LARGE SCALE GENOMIC DNA]</scope>
    <source>
        <strain evidence="2">skN76</strain>
    </source>
</reference>
<dbReference type="RefSeq" id="WP_096462091.1">
    <property type="nucleotide sequence ID" value="NZ_AP014936.1"/>
</dbReference>
<gene>
    <name evidence="1" type="ORF">SVA_3172</name>
</gene>
<keyword evidence="2" id="KW-1185">Reference proteome</keyword>
<sequence length="112" mass="12431">MTDTSQTQQASEVIEGYLIDIGCIRKYRRQGLLETARRHRRECGLMGHCVESGYGLITDDDRLYLLDDGATLKVASLLAQTQQDTGIRLRVTREPRDAGMQTTAVTLMAGGK</sequence>
<dbReference type="OrthoDB" id="9429627at2"/>
<accession>A0A1C7AEW1</accession>
<dbReference type="AlphaFoldDB" id="A0A1C7AEW1"/>
<evidence type="ECO:0000313" key="1">
    <source>
        <dbReference type="EMBL" id="BAU49720.1"/>
    </source>
</evidence>
<dbReference type="EMBL" id="AP014936">
    <property type="protein sequence ID" value="BAU49720.1"/>
    <property type="molecule type" value="Genomic_DNA"/>
</dbReference>
<organism evidence="1 2">
    <name type="scientific">Sulfurifustis variabilis</name>
    <dbReference type="NCBI Taxonomy" id="1675686"/>
    <lineage>
        <taxon>Bacteria</taxon>
        <taxon>Pseudomonadati</taxon>
        <taxon>Pseudomonadota</taxon>
        <taxon>Gammaproteobacteria</taxon>
        <taxon>Acidiferrobacterales</taxon>
        <taxon>Acidiferrobacteraceae</taxon>
        <taxon>Sulfurifustis</taxon>
    </lineage>
</organism>
<proteinExistence type="predicted"/>
<name>A0A1C7AEW1_9GAMM</name>